<organism evidence="2 3">
    <name type="scientific">Nephila pilipes</name>
    <name type="common">Giant wood spider</name>
    <name type="synonym">Nephila maculata</name>
    <dbReference type="NCBI Taxonomy" id="299642"/>
    <lineage>
        <taxon>Eukaryota</taxon>
        <taxon>Metazoa</taxon>
        <taxon>Ecdysozoa</taxon>
        <taxon>Arthropoda</taxon>
        <taxon>Chelicerata</taxon>
        <taxon>Arachnida</taxon>
        <taxon>Araneae</taxon>
        <taxon>Araneomorphae</taxon>
        <taxon>Entelegynae</taxon>
        <taxon>Araneoidea</taxon>
        <taxon>Nephilidae</taxon>
        <taxon>Nephila</taxon>
    </lineage>
</organism>
<gene>
    <name evidence="2" type="ORF">NPIL_472831</name>
</gene>
<dbReference type="Proteomes" id="UP000887013">
    <property type="component" value="Unassembled WGS sequence"/>
</dbReference>
<evidence type="ECO:0000313" key="3">
    <source>
        <dbReference type="Proteomes" id="UP000887013"/>
    </source>
</evidence>
<evidence type="ECO:0000313" key="2">
    <source>
        <dbReference type="EMBL" id="GFU45212.1"/>
    </source>
</evidence>
<accession>A0A8X6UKP6</accession>
<dbReference type="AlphaFoldDB" id="A0A8X6UKP6"/>
<name>A0A8X6UKP6_NEPPI</name>
<evidence type="ECO:0000256" key="1">
    <source>
        <dbReference type="SAM" id="MobiDB-lite"/>
    </source>
</evidence>
<comment type="caution">
    <text evidence="2">The sequence shown here is derived from an EMBL/GenBank/DDBJ whole genome shotgun (WGS) entry which is preliminary data.</text>
</comment>
<feature type="region of interest" description="Disordered" evidence="1">
    <location>
        <begin position="66"/>
        <end position="87"/>
    </location>
</feature>
<reference evidence="2" key="1">
    <citation type="submission" date="2020-08" db="EMBL/GenBank/DDBJ databases">
        <title>Multicomponent nature underlies the extraordinary mechanical properties of spider dragline silk.</title>
        <authorList>
            <person name="Kono N."/>
            <person name="Nakamura H."/>
            <person name="Mori M."/>
            <person name="Yoshida Y."/>
            <person name="Ohtoshi R."/>
            <person name="Malay A.D."/>
            <person name="Moran D.A.P."/>
            <person name="Tomita M."/>
            <person name="Numata K."/>
            <person name="Arakawa K."/>
        </authorList>
    </citation>
    <scope>NUCLEOTIDE SEQUENCE</scope>
</reference>
<dbReference type="EMBL" id="BMAW01132837">
    <property type="protein sequence ID" value="GFU45212.1"/>
    <property type="molecule type" value="Genomic_DNA"/>
</dbReference>
<protein>
    <submittedName>
        <fullName evidence="2">Uncharacterized protein</fullName>
    </submittedName>
</protein>
<keyword evidence="3" id="KW-1185">Reference proteome</keyword>
<feature type="compositionally biased region" description="Low complexity" evidence="1">
    <location>
        <begin position="66"/>
        <end position="80"/>
    </location>
</feature>
<sequence>MVSAAGFASSSPEYPPDQRISVITGTTCSRHRLHIGARRITITRAGPLFRTSSTMSAAAAAPAPAASISSKSASATRSSAPAPPAPALLVVVRH</sequence>
<proteinExistence type="predicted"/>